<gene>
    <name evidence="2" type="ORF">S12H4_15519</name>
</gene>
<evidence type="ECO:0000259" key="1">
    <source>
        <dbReference type="Pfam" id="PF02350"/>
    </source>
</evidence>
<protein>
    <recommendedName>
        <fullName evidence="1">UDP-N-acetylglucosamine 2-epimerase domain-containing protein</fullName>
    </recommendedName>
</protein>
<dbReference type="SUPFAM" id="SSF53756">
    <property type="entry name" value="UDP-Glycosyltransferase/glycogen phosphorylase"/>
    <property type="match status" value="1"/>
</dbReference>
<sequence length="139" mass="15599">MKVLSVVGARPQFIKAASLSKRIRKWFKEVLVHTGQHYDYEMSPLFFKELSIPEPDYNFGIGSGSHAQQTGRMIIEIEKVLTREKSDLVLVYGDTNSTLAGALAAAKLRIPSAHVEAGLRSYNRQMPEEINRVVTDHLS</sequence>
<dbReference type="InterPro" id="IPR003331">
    <property type="entry name" value="UDP_GlcNAc_Epimerase_2_dom"/>
</dbReference>
<proteinExistence type="predicted"/>
<dbReference type="AlphaFoldDB" id="X1S3H1"/>
<organism evidence="2">
    <name type="scientific">marine sediment metagenome</name>
    <dbReference type="NCBI Taxonomy" id="412755"/>
    <lineage>
        <taxon>unclassified sequences</taxon>
        <taxon>metagenomes</taxon>
        <taxon>ecological metagenomes</taxon>
    </lineage>
</organism>
<dbReference type="Gene3D" id="3.40.50.2000">
    <property type="entry name" value="Glycogen Phosphorylase B"/>
    <property type="match status" value="1"/>
</dbReference>
<name>X1S3H1_9ZZZZ</name>
<feature type="domain" description="UDP-N-acetylglucosamine 2-epimerase" evidence="1">
    <location>
        <begin position="24"/>
        <end position="139"/>
    </location>
</feature>
<evidence type="ECO:0000313" key="2">
    <source>
        <dbReference type="EMBL" id="GAI87567.1"/>
    </source>
</evidence>
<reference evidence="2" key="1">
    <citation type="journal article" date="2014" name="Front. Microbiol.">
        <title>High frequency of phylogenetically diverse reductive dehalogenase-homologous genes in deep subseafloor sedimentary metagenomes.</title>
        <authorList>
            <person name="Kawai M."/>
            <person name="Futagami T."/>
            <person name="Toyoda A."/>
            <person name="Takaki Y."/>
            <person name="Nishi S."/>
            <person name="Hori S."/>
            <person name="Arai W."/>
            <person name="Tsubouchi T."/>
            <person name="Morono Y."/>
            <person name="Uchiyama I."/>
            <person name="Ito T."/>
            <person name="Fujiyama A."/>
            <person name="Inagaki F."/>
            <person name="Takami H."/>
        </authorList>
    </citation>
    <scope>NUCLEOTIDE SEQUENCE</scope>
    <source>
        <strain evidence="2">Expedition CK06-06</strain>
    </source>
</reference>
<dbReference type="PANTHER" id="PTHR43174">
    <property type="entry name" value="UDP-N-ACETYLGLUCOSAMINE 2-EPIMERASE"/>
    <property type="match status" value="1"/>
</dbReference>
<dbReference type="EMBL" id="BARW01007461">
    <property type="protein sequence ID" value="GAI87567.1"/>
    <property type="molecule type" value="Genomic_DNA"/>
</dbReference>
<dbReference type="Pfam" id="PF02350">
    <property type="entry name" value="Epimerase_2"/>
    <property type="match status" value="1"/>
</dbReference>
<accession>X1S3H1</accession>
<dbReference type="InterPro" id="IPR029767">
    <property type="entry name" value="WecB-like"/>
</dbReference>
<feature type="non-terminal residue" evidence="2">
    <location>
        <position position="139"/>
    </location>
</feature>
<dbReference type="PANTHER" id="PTHR43174:SF1">
    <property type="entry name" value="UDP-N-ACETYLGLUCOSAMINE 2-EPIMERASE"/>
    <property type="match status" value="1"/>
</dbReference>
<comment type="caution">
    <text evidence="2">The sequence shown here is derived from an EMBL/GenBank/DDBJ whole genome shotgun (WGS) entry which is preliminary data.</text>
</comment>